<dbReference type="Gene3D" id="3.30.460.80">
    <property type="entry name" value="NADH:ubiquinone oxidoreductase, 30kDa subunit"/>
    <property type="match status" value="1"/>
</dbReference>
<dbReference type="SUPFAM" id="SSF143243">
    <property type="entry name" value="Nqo5-like"/>
    <property type="match status" value="1"/>
</dbReference>
<keyword evidence="4" id="KW-1185">Reference proteome</keyword>
<dbReference type="InterPro" id="IPR001268">
    <property type="entry name" value="NADH_UbQ_OxRdtase_30kDa_su"/>
</dbReference>
<accession>A0A1I5LW39</accession>
<evidence type="ECO:0000259" key="2">
    <source>
        <dbReference type="Pfam" id="PF00329"/>
    </source>
</evidence>
<dbReference type="Pfam" id="PF00329">
    <property type="entry name" value="Complex1_30kDa"/>
    <property type="match status" value="1"/>
</dbReference>
<dbReference type="STRING" id="655353.SAMN04488056_11823"/>
<dbReference type="GO" id="GO:0008137">
    <property type="term" value="F:NADH dehydrogenase (ubiquinone) activity"/>
    <property type="evidence" value="ECO:0007669"/>
    <property type="project" value="InterPro"/>
</dbReference>
<proteinExistence type="predicted"/>
<name>A0A1I5LW39_9HYPH</name>
<dbReference type="Proteomes" id="UP000199236">
    <property type="component" value="Unassembled WGS sequence"/>
</dbReference>
<dbReference type="InterPro" id="IPR037232">
    <property type="entry name" value="NADH_quin_OxRdtase_su_C/D-like"/>
</dbReference>
<feature type="compositionally biased region" description="Acidic residues" evidence="1">
    <location>
        <begin position="69"/>
        <end position="84"/>
    </location>
</feature>
<evidence type="ECO:0000256" key="1">
    <source>
        <dbReference type="SAM" id="MobiDB-lite"/>
    </source>
</evidence>
<evidence type="ECO:0000313" key="3">
    <source>
        <dbReference type="EMBL" id="SFP00986.1"/>
    </source>
</evidence>
<sequence length="206" mass="22592">MTRFPENFETSLSAAAPKGVNLTTTTDAHGVSVMWCELADRNDLTSVGECLRRYHARLAMVSANKPPAPEEEEDDNDDEEDESAAGETNEPEQPMSFGGTPQDGTSYELVYHFDVGGDYVNVVAFLPAGGSIASLTPLFRSADWPEREIMEIYSVTITNHPDPRRLFLDESIEGAVLDRLIPFSQMANASTSDELWARVMAAAKEA</sequence>
<dbReference type="EMBL" id="FOVR01000018">
    <property type="protein sequence ID" value="SFP00986.1"/>
    <property type="molecule type" value="Genomic_DNA"/>
</dbReference>
<protein>
    <submittedName>
        <fullName evidence="3">Respiratory-chain NADH dehydrogenase, subunit</fullName>
    </submittedName>
</protein>
<reference evidence="3 4" key="1">
    <citation type="submission" date="2016-10" db="EMBL/GenBank/DDBJ databases">
        <authorList>
            <person name="de Groot N.N."/>
        </authorList>
    </citation>
    <scope>NUCLEOTIDE SEQUENCE [LARGE SCALE GENOMIC DNA]</scope>
    <source>
        <strain evidence="3 4">CGMCC 1.9157</strain>
    </source>
</reference>
<gene>
    <name evidence="3" type="ORF">SAMN04488056_11823</name>
</gene>
<organism evidence="3 4">
    <name type="scientific">Cohaesibacter marisflavi</name>
    <dbReference type="NCBI Taxonomy" id="655353"/>
    <lineage>
        <taxon>Bacteria</taxon>
        <taxon>Pseudomonadati</taxon>
        <taxon>Pseudomonadota</taxon>
        <taxon>Alphaproteobacteria</taxon>
        <taxon>Hyphomicrobiales</taxon>
        <taxon>Cohaesibacteraceae</taxon>
    </lineage>
</organism>
<dbReference type="RefSeq" id="WP_175528212.1">
    <property type="nucleotide sequence ID" value="NZ_FOVR01000018.1"/>
</dbReference>
<feature type="region of interest" description="Disordered" evidence="1">
    <location>
        <begin position="62"/>
        <end position="101"/>
    </location>
</feature>
<feature type="domain" description="NADH:ubiquinone oxidoreductase 30kDa subunit" evidence="2">
    <location>
        <begin position="104"/>
        <end position="175"/>
    </location>
</feature>
<evidence type="ECO:0000313" key="4">
    <source>
        <dbReference type="Proteomes" id="UP000199236"/>
    </source>
</evidence>
<dbReference type="AlphaFoldDB" id="A0A1I5LW39"/>